<keyword evidence="2" id="KW-0732">Signal</keyword>
<feature type="transmembrane region" description="Helical" evidence="1">
    <location>
        <begin position="63"/>
        <end position="88"/>
    </location>
</feature>
<dbReference type="Proteomes" id="UP001149140">
    <property type="component" value="Unassembled WGS sequence"/>
</dbReference>
<name>A0A9X3MMV1_9ACTN</name>
<proteinExistence type="predicted"/>
<evidence type="ECO:0000256" key="1">
    <source>
        <dbReference type="SAM" id="Phobius"/>
    </source>
</evidence>
<evidence type="ECO:0000313" key="3">
    <source>
        <dbReference type="EMBL" id="MDA0159102.1"/>
    </source>
</evidence>
<feature type="chain" id="PRO_5040743405" evidence="2">
    <location>
        <begin position="30"/>
        <end position="130"/>
    </location>
</feature>
<keyword evidence="4" id="KW-1185">Reference proteome</keyword>
<reference evidence="3" key="1">
    <citation type="submission" date="2022-10" db="EMBL/GenBank/DDBJ databases">
        <title>The WGS of Solirubrobacter ginsenosidimutans DSM 21036.</title>
        <authorList>
            <person name="Jiang Z."/>
        </authorList>
    </citation>
    <scope>NUCLEOTIDE SEQUENCE</scope>
    <source>
        <strain evidence="3">DSM 21036</strain>
    </source>
</reference>
<keyword evidence="1" id="KW-1133">Transmembrane helix</keyword>
<evidence type="ECO:0000256" key="2">
    <source>
        <dbReference type="SAM" id="SignalP"/>
    </source>
</evidence>
<accession>A0A9X3MMV1</accession>
<feature type="transmembrane region" description="Helical" evidence="1">
    <location>
        <begin position="100"/>
        <end position="117"/>
    </location>
</feature>
<dbReference type="AlphaFoldDB" id="A0A9X3MMV1"/>
<gene>
    <name evidence="3" type="ORF">OM076_02395</name>
</gene>
<dbReference type="RefSeq" id="WP_270037762.1">
    <property type="nucleotide sequence ID" value="NZ_JAPDOD010000001.1"/>
</dbReference>
<feature type="signal peptide" evidence="2">
    <location>
        <begin position="1"/>
        <end position="29"/>
    </location>
</feature>
<keyword evidence="1" id="KW-0472">Membrane</keyword>
<evidence type="ECO:0000313" key="4">
    <source>
        <dbReference type="Proteomes" id="UP001149140"/>
    </source>
</evidence>
<keyword evidence="1" id="KW-0812">Transmembrane</keyword>
<protein>
    <submittedName>
        <fullName evidence="3">Uncharacterized protein</fullName>
    </submittedName>
</protein>
<comment type="caution">
    <text evidence="3">The sequence shown here is derived from an EMBL/GenBank/DDBJ whole genome shotgun (WGS) entry which is preliminary data.</text>
</comment>
<dbReference type="EMBL" id="JAPDOD010000001">
    <property type="protein sequence ID" value="MDA0159102.1"/>
    <property type="molecule type" value="Genomic_DNA"/>
</dbReference>
<organism evidence="3 4">
    <name type="scientific">Solirubrobacter ginsenosidimutans</name>
    <dbReference type="NCBI Taxonomy" id="490573"/>
    <lineage>
        <taxon>Bacteria</taxon>
        <taxon>Bacillati</taxon>
        <taxon>Actinomycetota</taxon>
        <taxon>Thermoleophilia</taxon>
        <taxon>Solirubrobacterales</taxon>
        <taxon>Solirubrobacteraceae</taxon>
        <taxon>Solirubrobacter</taxon>
    </lineage>
</organism>
<sequence>MRLSATRKVLTAWPYALGLCVLLTATRFAACHRDASPYGNAWMEDHNGYCSNSGWDALTGGSALRAVALIAITAAWPATALAAATAAASARDDGRLPRRAWPWVAGIGSAAVIAFHFKWGHVTIVGGAGG</sequence>